<accession>A0A392PWE8</accession>
<proteinExistence type="predicted"/>
<protein>
    <submittedName>
        <fullName evidence="1">Uncharacterized protein</fullName>
    </submittedName>
</protein>
<sequence length="125" mass="14485">MAVCFCLEPLVGGRIFVGLIWMKMVVGSREMSHEVWGMQEATVSDMWSRRKGTGRWVWLWRRRLFVWEEEHPVGLVDILPLLELSEGEDNWYWGLEDRGSFTIKSVYALLGHESNSGPVFNAPEL</sequence>
<keyword evidence="2" id="KW-1185">Reference proteome</keyword>
<organism evidence="1 2">
    <name type="scientific">Trifolium medium</name>
    <dbReference type="NCBI Taxonomy" id="97028"/>
    <lineage>
        <taxon>Eukaryota</taxon>
        <taxon>Viridiplantae</taxon>
        <taxon>Streptophyta</taxon>
        <taxon>Embryophyta</taxon>
        <taxon>Tracheophyta</taxon>
        <taxon>Spermatophyta</taxon>
        <taxon>Magnoliopsida</taxon>
        <taxon>eudicotyledons</taxon>
        <taxon>Gunneridae</taxon>
        <taxon>Pentapetalae</taxon>
        <taxon>rosids</taxon>
        <taxon>fabids</taxon>
        <taxon>Fabales</taxon>
        <taxon>Fabaceae</taxon>
        <taxon>Papilionoideae</taxon>
        <taxon>50 kb inversion clade</taxon>
        <taxon>NPAAA clade</taxon>
        <taxon>Hologalegina</taxon>
        <taxon>IRL clade</taxon>
        <taxon>Trifolieae</taxon>
        <taxon>Trifolium</taxon>
    </lineage>
</organism>
<evidence type="ECO:0000313" key="2">
    <source>
        <dbReference type="Proteomes" id="UP000265520"/>
    </source>
</evidence>
<dbReference type="Proteomes" id="UP000265520">
    <property type="component" value="Unassembled WGS sequence"/>
</dbReference>
<evidence type="ECO:0000313" key="1">
    <source>
        <dbReference type="EMBL" id="MCI16428.1"/>
    </source>
</evidence>
<dbReference type="AlphaFoldDB" id="A0A392PWE8"/>
<dbReference type="EMBL" id="LXQA010100794">
    <property type="protein sequence ID" value="MCI16428.1"/>
    <property type="molecule type" value="Genomic_DNA"/>
</dbReference>
<name>A0A392PWE8_9FABA</name>
<reference evidence="1 2" key="1">
    <citation type="journal article" date="2018" name="Front. Plant Sci.">
        <title>Red Clover (Trifolium pratense) and Zigzag Clover (T. medium) - A Picture of Genomic Similarities and Differences.</title>
        <authorList>
            <person name="Dluhosova J."/>
            <person name="Istvanek J."/>
            <person name="Nedelnik J."/>
            <person name="Repkova J."/>
        </authorList>
    </citation>
    <scope>NUCLEOTIDE SEQUENCE [LARGE SCALE GENOMIC DNA]</scope>
    <source>
        <strain evidence="2">cv. 10/8</strain>
        <tissue evidence="1">Leaf</tissue>
    </source>
</reference>
<feature type="non-terminal residue" evidence="1">
    <location>
        <position position="125"/>
    </location>
</feature>
<comment type="caution">
    <text evidence="1">The sequence shown here is derived from an EMBL/GenBank/DDBJ whole genome shotgun (WGS) entry which is preliminary data.</text>
</comment>